<proteinExistence type="predicted"/>
<keyword evidence="2" id="KW-1185">Reference proteome</keyword>
<dbReference type="AlphaFoldDB" id="A0A151GNT9"/>
<protein>
    <submittedName>
        <fullName evidence="1">Uncharacterized protein</fullName>
    </submittedName>
</protein>
<dbReference type="GeneID" id="63718322"/>
<name>A0A151GNT9_DRECN</name>
<sequence length="207" mass="22310">MATIRSMAAVGEVLQVTTFRRSLPLFVTREGDSGCRCTRTPCHTNGKVTEAASHQQNQRLPVSATASFDRDGGTVSAAHMENQGHGSEMNMGAGIKDKGCACTAQGILPSGKAEADAAQRQRLDLRRAGLGKGRWRLCKDARRGIPAKGGHKEMTREAVDLVKDMGSSRWPGPRLSRWGQDGMRVLGSLSMKNEIRRGDADDADGTF</sequence>
<dbReference type="RefSeq" id="XP_040658014.1">
    <property type="nucleotide sequence ID" value="XM_040802981.1"/>
</dbReference>
<organism evidence="1 2">
    <name type="scientific">Drechmeria coniospora</name>
    <name type="common">Nematophagous fungus</name>
    <name type="synonym">Meria coniospora</name>
    <dbReference type="NCBI Taxonomy" id="98403"/>
    <lineage>
        <taxon>Eukaryota</taxon>
        <taxon>Fungi</taxon>
        <taxon>Dikarya</taxon>
        <taxon>Ascomycota</taxon>
        <taxon>Pezizomycotina</taxon>
        <taxon>Sordariomycetes</taxon>
        <taxon>Hypocreomycetidae</taxon>
        <taxon>Hypocreales</taxon>
        <taxon>Ophiocordycipitaceae</taxon>
        <taxon>Drechmeria</taxon>
    </lineage>
</organism>
<dbReference type="EMBL" id="LAYC01000002">
    <property type="protein sequence ID" value="KYK58662.1"/>
    <property type="molecule type" value="Genomic_DNA"/>
</dbReference>
<evidence type="ECO:0000313" key="1">
    <source>
        <dbReference type="EMBL" id="KYK58662.1"/>
    </source>
</evidence>
<dbReference type="InParanoid" id="A0A151GNT9"/>
<accession>A0A151GNT9</accession>
<evidence type="ECO:0000313" key="2">
    <source>
        <dbReference type="Proteomes" id="UP000076580"/>
    </source>
</evidence>
<dbReference type="Proteomes" id="UP000076580">
    <property type="component" value="Chromosome 02"/>
</dbReference>
<gene>
    <name evidence="1" type="ORF">DCS_05679</name>
</gene>
<reference evidence="1 2" key="1">
    <citation type="journal article" date="2016" name="Sci. Rep.">
        <title>Insights into Adaptations to a Near-Obligate Nematode Endoparasitic Lifestyle from the Finished Genome of Drechmeria coniospora.</title>
        <authorList>
            <person name="Zhang L."/>
            <person name="Zhou Z."/>
            <person name="Guo Q."/>
            <person name="Fokkens L."/>
            <person name="Miskei M."/>
            <person name="Pocsi I."/>
            <person name="Zhang W."/>
            <person name="Chen M."/>
            <person name="Wang L."/>
            <person name="Sun Y."/>
            <person name="Donzelli B.G."/>
            <person name="Gibson D.M."/>
            <person name="Nelson D.R."/>
            <person name="Luo J.G."/>
            <person name="Rep M."/>
            <person name="Liu H."/>
            <person name="Yang S."/>
            <person name="Wang J."/>
            <person name="Krasnoff S.B."/>
            <person name="Xu Y."/>
            <person name="Molnar I."/>
            <person name="Lin M."/>
        </authorList>
    </citation>
    <scope>NUCLEOTIDE SEQUENCE [LARGE SCALE GENOMIC DNA]</scope>
    <source>
        <strain evidence="1 2">ARSEF 6962</strain>
    </source>
</reference>
<comment type="caution">
    <text evidence="1">The sequence shown here is derived from an EMBL/GenBank/DDBJ whole genome shotgun (WGS) entry which is preliminary data.</text>
</comment>